<dbReference type="AlphaFoldDB" id="A0A0C3IR44"/>
<dbReference type="Proteomes" id="UP000054217">
    <property type="component" value="Unassembled WGS sequence"/>
</dbReference>
<dbReference type="EMBL" id="KN832005">
    <property type="protein sequence ID" value="KIN99377.1"/>
    <property type="molecule type" value="Genomic_DNA"/>
</dbReference>
<gene>
    <name evidence="1" type="ORF">M404DRAFT_812993</name>
</gene>
<protein>
    <submittedName>
        <fullName evidence="1">Uncharacterized protein</fullName>
    </submittedName>
</protein>
<dbReference type="InParanoid" id="A0A0C3IR44"/>
<organism evidence="1 2">
    <name type="scientific">Pisolithus tinctorius Marx 270</name>
    <dbReference type="NCBI Taxonomy" id="870435"/>
    <lineage>
        <taxon>Eukaryota</taxon>
        <taxon>Fungi</taxon>
        <taxon>Dikarya</taxon>
        <taxon>Basidiomycota</taxon>
        <taxon>Agaricomycotina</taxon>
        <taxon>Agaricomycetes</taxon>
        <taxon>Agaricomycetidae</taxon>
        <taxon>Boletales</taxon>
        <taxon>Sclerodermatineae</taxon>
        <taxon>Pisolithaceae</taxon>
        <taxon>Pisolithus</taxon>
    </lineage>
</organism>
<sequence length="85" mass="9379">MRIMHMGERGWGVPRRPRCSDSDGDGTIYKLVSGSGSGACNTVPRLYNKNWSEEVTVVKKIRFIASGLASVENNQASSKFVIRFA</sequence>
<keyword evidence="2" id="KW-1185">Reference proteome</keyword>
<evidence type="ECO:0000313" key="1">
    <source>
        <dbReference type="EMBL" id="KIN99377.1"/>
    </source>
</evidence>
<proteinExistence type="predicted"/>
<reference evidence="2" key="2">
    <citation type="submission" date="2015-01" db="EMBL/GenBank/DDBJ databases">
        <title>Evolutionary Origins and Diversification of the Mycorrhizal Mutualists.</title>
        <authorList>
            <consortium name="DOE Joint Genome Institute"/>
            <consortium name="Mycorrhizal Genomics Consortium"/>
            <person name="Kohler A."/>
            <person name="Kuo A."/>
            <person name="Nagy L.G."/>
            <person name="Floudas D."/>
            <person name="Copeland A."/>
            <person name="Barry K.W."/>
            <person name="Cichocki N."/>
            <person name="Veneault-Fourrey C."/>
            <person name="LaButti K."/>
            <person name="Lindquist E.A."/>
            <person name="Lipzen A."/>
            <person name="Lundell T."/>
            <person name="Morin E."/>
            <person name="Murat C."/>
            <person name="Riley R."/>
            <person name="Ohm R."/>
            <person name="Sun H."/>
            <person name="Tunlid A."/>
            <person name="Henrissat B."/>
            <person name="Grigoriev I.V."/>
            <person name="Hibbett D.S."/>
            <person name="Martin F."/>
        </authorList>
    </citation>
    <scope>NUCLEOTIDE SEQUENCE [LARGE SCALE GENOMIC DNA]</scope>
    <source>
        <strain evidence="2">Marx 270</strain>
    </source>
</reference>
<reference evidence="1 2" key="1">
    <citation type="submission" date="2014-04" db="EMBL/GenBank/DDBJ databases">
        <authorList>
            <consortium name="DOE Joint Genome Institute"/>
            <person name="Kuo A."/>
            <person name="Kohler A."/>
            <person name="Costa M.D."/>
            <person name="Nagy L.G."/>
            <person name="Floudas D."/>
            <person name="Copeland A."/>
            <person name="Barry K.W."/>
            <person name="Cichocki N."/>
            <person name="Veneault-Fourrey C."/>
            <person name="LaButti K."/>
            <person name="Lindquist E.A."/>
            <person name="Lipzen A."/>
            <person name="Lundell T."/>
            <person name="Morin E."/>
            <person name="Murat C."/>
            <person name="Sun H."/>
            <person name="Tunlid A."/>
            <person name="Henrissat B."/>
            <person name="Grigoriev I.V."/>
            <person name="Hibbett D.S."/>
            <person name="Martin F."/>
            <person name="Nordberg H.P."/>
            <person name="Cantor M.N."/>
            <person name="Hua S.X."/>
        </authorList>
    </citation>
    <scope>NUCLEOTIDE SEQUENCE [LARGE SCALE GENOMIC DNA]</scope>
    <source>
        <strain evidence="1 2">Marx 270</strain>
    </source>
</reference>
<dbReference type="HOGENOM" id="CLU_2513570_0_0_1"/>
<accession>A0A0C3IR44</accession>
<evidence type="ECO:0000313" key="2">
    <source>
        <dbReference type="Proteomes" id="UP000054217"/>
    </source>
</evidence>
<name>A0A0C3IR44_PISTI</name>